<gene>
    <name evidence="2" type="ORF">DCF25_02100</name>
</gene>
<evidence type="ECO:0000313" key="3">
    <source>
        <dbReference type="Proteomes" id="UP000249354"/>
    </source>
</evidence>
<evidence type="ECO:0000313" key="2">
    <source>
        <dbReference type="EMBL" id="PZO22728.1"/>
    </source>
</evidence>
<protein>
    <submittedName>
        <fullName evidence="2">Uncharacterized protein</fullName>
    </submittedName>
</protein>
<evidence type="ECO:0000256" key="1">
    <source>
        <dbReference type="SAM" id="MobiDB-lite"/>
    </source>
</evidence>
<accession>A0A2W4WTL3</accession>
<comment type="caution">
    <text evidence="2">The sequence shown here is derived from an EMBL/GenBank/DDBJ whole genome shotgun (WGS) entry which is preliminary data.</text>
</comment>
<feature type="region of interest" description="Disordered" evidence="1">
    <location>
        <begin position="47"/>
        <end position="77"/>
    </location>
</feature>
<name>A0A2W4WTL3_9CYAN</name>
<dbReference type="Proteomes" id="UP000249354">
    <property type="component" value="Unassembled WGS sequence"/>
</dbReference>
<dbReference type="EMBL" id="QBMC01000007">
    <property type="protein sequence ID" value="PZO22728.1"/>
    <property type="molecule type" value="Genomic_DNA"/>
</dbReference>
<proteinExistence type="predicted"/>
<feature type="compositionally biased region" description="Basic and acidic residues" evidence="1">
    <location>
        <begin position="48"/>
        <end position="59"/>
    </location>
</feature>
<sequence length="77" mass="8550">MPEVNCAVDCKDGCVLGDQCPHKDSQQEASQFIENTSLDSMLEMAAEAVRRKQDERKSQAGEGPKWVFPEEGIQPPQ</sequence>
<organism evidence="2 3">
    <name type="scientific">Leptolyngbya foveolarum</name>
    <dbReference type="NCBI Taxonomy" id="47253"/>
    <lineage>
        <taxon>Bacteria</taxon>
        <taxon>Bacillati</taxon>
        <taxon>Cyanobacteriota</taxon>
        <taxon>Cyanophyceae</taxon>
        <taxon>Leptolyngbyales</taxon>
        <taxon>Leptolyngbyaceae</taxon>
        <taxon>Leptolyngbya group</taxon>
        <taxon>Leptolyngbya</taxon>
    </lineage>
</organism>
<reference evidence="2 3" key="2">
    <citation type="submission" date="2018-06" db="EMBL/GenBank/DDBJ databases">
        <title>Metagenomic assembly of (sub)arctic Cyanobacteria and their associated microbiome from non-axenic cultures.</title>
        <authorList>
            <person name="Baurain D."/>
        </authorList>
    </citation>
    <scope>NUCLEOTIDE SEQUENCE [LARGE SCALE GENOMIC DNA]</scope>
    <source>
        <strain evidence="2">ULC129bin1</strain>
    </source>
</reference>
<dbReference type="AlphaFoldDB" id="A0A2W4WTL3"/>
<reference evidence="3" key="1">
    <citation type="submission" date="2018-04" db="EMBL/GenBank/DDBJ databases">
        <authorList>
            <person name="Cornet L."/>
        </authorList>
    </citation>
    <scope>NUCLEOTIDE SEQUENCE [LARGE SCALE GENOMIC DNA]</scope>
</reference>